<evidence type="ECO:0000256" key="2">
    <source>
        <dbReference type="ARBA" id="ARBA00022448"/>
    </source>
</evidence>
<dbReference type="InterPro" id="IPR005821">
    <property type="entry name" value="Ion_trans_dom"/>
</dbReference>
<dbReference type="EMBL" id="BEXA01000004">
    <property type="protein sequence ID" value="GAY73844.1"/>
    <property type="molecule type" value="Genomic_DNA"/>
</dbReference>
<comment type="subcellular location">
    <subcellularLocation>
        <location evidence="1">Membrane</location>
        <topology evidence="1">Multi-pass membrane protein</topology>
    </subcellularLocation>
</comment>
<keyword evidence="5" id="KW-0631">Potassium channel</keyword>
<evidence type="ECO:0000256" key="8">
    <source>
        <dbReference type="ARBA" id="ARBA00022989"/>
    </source>
</evidence>
<evidence type="ECO:0000256" key="11">
    <source>
        <dbReference type="ARBA" id="ARBA00023303"/>
    </source>
</evidence>
<dbReference type="Gene3D" id="1.10.287.70">
    <property type="match status" value="1"/>
</dbReference>
<evidence type="ECO:0000256" key="4">
    <source>
        <dbReference type="ARBA" id="ARBA00022692"/>
    </source>
</evidence>
<evidence type="ECO:0000313" key="16">
    <source>
        <dbReference type="Proteomes" id="UP000286974"/>
    </source>
</evidence>
<keyword evidence="16" id="KW-1185">Reference proteome</keyword>
<dbReference type="Gene3D" id="1.20.120.350">
    <property type="entry name" value="Voltage-gated potassium channels. Chain C"/>
    <property type="match status" value="1"/>
</dbReference>
<feature type="transmembrane region" description="Helical" evidence="13">
    <location>
        <begin position="81"/>
        <end position="100"/>
    </location>
</feature>
<dbReference type="GO" id="GO:0005249">
    <property type="term" value="F:voltage-gated potassium channel activity"/>
    <property type="evidence" value="ECO:0007669"/>
    <property type="project" value="InterPro"/>
</dbReference>
<dbReference type="InterPro" id="IPR027359">
    <property type="entry name" value="Volt_channel_dom_sf"/>
</dbReference>
<evidence type="ECO:0000256" key="7">
    <source>
        <dbReference type="ARBA" id="ARBA00022958"/>
    </source>
</evidence>
<evidence type="ECO:0000256" key="10">
    <source>
        <dbReference type="ARBA" id="ARBA00023136"/>
    </source>
</evidence>
<comment type="caution">
    <text evidence="15">The sequence shown here is derived from an EMBL/GenBank/DDBJ whole genome shotgun (WGS) entry which is preliminary data.</text>
</comment>
<evidence type="ECO:0000259" key="14">
    <source>
        <dbReference type="Pfam" id="PF00520"/>
    </source>
</evidence>
<keyword evidence="7" id="KW-0630">Potassium</keyword>
<keyword evidence="9" id="KW-0406">Ion transport</keyword>
<sequence length="253" mass="28846">MNFRPDRRLSQMFETTSYNIFIAIMAVISIALTITEVFCPPIDHNLPFLIVNDSILMLFTLDYFIRLAIAPKKWYFFKNNIFDLIAIIPFNTAFSLFRFARLFRIARFLRLVKLIRIVGFSGRFSKSLRKILSTNGFGYVLLTSGTLIGVSTLIYSYSENSSIGRSLWWAITTTTTVGYGDVSPQTTLGRITAVVLMITGIGLIGSLTSTVTTFFFEDHNDKQNEEIADLKKQNEQILHKLDELQTALKEYKS</sequence>
<feature type="transmembrane region" description="Helical" evidence="13">
    <location>
        <begin position="136"/>
        <end position="157"/>
    </location>
</feature>
<dbReference type="AlphaFoldDB" id="A0A401FNA5"/>
<evidence type="ECO:0000256" key="13">
    <source>
        <dbReference type="SAM" id="Phobius"/>
    </source>
</evidence>
<keyword evidence="6" id="KW-0851">Voltage-gated channel</keyword>
<feature type="coiled-coil region" evidence="12">
    <location>
        <begin position="220"/>
        <end position="247"/>
    </location>
</feature>
<evidence type="ECO:0000313" key="15">
    <source>
        <dbReference type="EMBL" id="GAY73844.1"/>
    </source>
</evidence>
<dbReference type="PRINTS" id="PR00169">
    <property type="entry name" value="KCHANNEL"/>
</dbReference>
<dbReference type="RefSeq" id="WP_225417693.1">
    <property type="nucleotide sequence ID" value="NZ_BEXA01000004.1"/>
</dbReference>
<feature type="domain" description="Ion transport" evidence="14">
    <location>
        <begin position="18"/>
        <end position="212"/>
    </location>
</feature>
<accession>A0A401FNA5</accession>
<evidence type="ECO:0000256" key="5">
    <source>
        <dbReference type="ARBA" id="ARBA00022826"/>
    </source>
</evidence>
<evidence type="ECO:0000256" key="9">
    <source>
        <dbReference type="ARBA" id="ARBA00023065"/>
    </source>
</evidence>
<evidence type="ECO:0000256" key="1">
    <source>
        <dbReference type="ARBA" id="ARBA00004141"/>
    </source>
</evidence>
<dbReference type="GO" id="GO:0008076">
    <property type="term" value="C:voltage-gated potassium channel complex"/>
    <property type="evidence" value="ECO:0007669"/>
    <property type="project" value="InterPro"/>
</dbReference>
<dbReference type="PANTHER" id="PTHR11537">
    <property type="entry name" value="VOLTAGE-GATED POTASSIUM CHANNEL"/>
    <property type="match status" value="1"/>
</dbReference>
<protein>
    <submittedName>
        <fullName evidence="15">Potassium voltage-gated channel subfamily KQT</fullName>
    </submittedName>
</protein>
<dbReference type="InterPro" id="IPR028325">
    <property type="entry name" value="VG_K_chnl"/>
</dbReference>
<evidence type="ECO:0000256" key="12">
    <source>
        <dbReference type="SAM" id="Coils"/>
    </source>
</evidence>
<keyword evidence="11" id="KW-0407">Ion channel</keyword>
<reference evidence="15 16" key="1">
    <citation type="submission" date="2017-11" db="EMBL/GenBank/DDBJ databases">
        <title>Draft Genome Sequence of Lactobacillus curieae NBRC 111893 isolated from Koso, a Japanese sugar-Vegetable Fermented Beverage.</title>
        <authorList>
            <person name="Chiou T.Y."/>
            <person name="Oshima K."/>
            <person name="Suda W."/>
            <person name="Hattori M."/>
            <person name="Takahashi T."/>
        </authorList>
    </citation>
    <scope>NUCLEOTIDE SEQUENCE [LARGE SCALE GENOMIC DNA]</scope>
    <source>
        <strain evidence="15 16">NBRC111893</strain>
    </source>
</reference>
<gene>
    <name evidence="15" type="ORF">NBRC111893_1990</name>
</gene>
<evidence type="ECO:0000256" key="6">
    <source>
        <dbReference type="ARBA" id="ARBA00022882"/>
    </source>
</evidence>
<dbReference type="SUPFAM" id="SSF81324">
    <property type="entry name" value="Voltage-gated potassium channels"/>
    <property type="match status" value="1"/>
</dbReference>
<name>A0A401FNA5_9LACO</name>
<keyword evidence="3" id="KW-0633">Potassium transport</keyword>
<keyword evidence="12" id="KW-0175">Coiled coil</keyword>
<keyword evidence="8 13" id="KW-1133">Transmembrane helix</keyword>
<keyword evidence="10 13" id="KW-0472">Membrane</keyword>
<feature type="transmembrane region" description="Helical" evidence="13">
    <location>
        <begin position="191"/>
        <end position="216"/>
    </location>
</feature>
<dbReference type="GO" id="GO:0001508">
    <property type="term" value="P:action potential"/>
    <property type="evidence" value="ECO:0007669"/>
    <property type="project" value="TreeGrafter"/>
</dbReference>
<evidence type="ECO:0000256" key="3">
    <source>
        <dbReference type="ARBA" id="ARBA00022538"/>
    </source>
</evidence>
<keyword evidence="2" id="KW-0813">Transport</keyword>
<organism evidence="15 16">
    <name type="scientific">Lentilactobacillus kosonis</name>
    <dbReference type="NCBI Taxonomy" id="2810561"/>
    <lineage>
        <taxon>Bacteria</taxon>
        <taxon>Bacillati</taxon>
        <taxon>Bacillota</taxon>
        <taxon>Bacilli</taxon>
        <taxon>Lactobacillales</taxon>
        <taxon>Lactobacillaceae</taxon>
        <taxon>Lentilactobacillus</taxon>
    </lineage>
</organism>
<dbReference type="Proteomes" id="UP000286974">
    <property type="component" value="Unassembled WGS sequence"/>
</dbReference>
<keyword evidence="4 13" id="KW-0812">Transmembrane</keyword>
<dbReference type="PANTHER" id="PTHR11537:SF254">
    <property type="entry name" value="POTASSIUM VOLTAGE-GATED CHANNEL PROTEIN SHAB"/>
    <property type="match status" value="1"/>
</dbReference>
<proteinExistence type="predicted"/>
<dbReference type="Pfam" id="PF00520">
    <property type="entry name" value="Ion_trans"/>
    <property type="match status" value="1"/>
</dbReference>
<feature type="transmembrane region" description="Helical" evidence="13">
    <location>
        <begin position="20"/>
        <end position="39"/>
    </location>
</feature>